<sequence length="90" mass="11156">MQRRLLILHWRKDYLRPKLHGVIYTTTTILYNLLYYDRKSKLKLLVTWWFLMQWNIFILICCNLFVFVCNGMKFYNTNLTNLIQSFFHTL</sequence>
<keyword evidence="1" id="KW-0472">Membrane</keyword>
<dbReference type="Proteomes" id="UP000615446">
    <property type="component" value="Unassembled WGS sequence"/>
</dbReference>
<evidence type="ECO:0000313" key="3">
    <source>
        <dbReference type="Proteomes" id="UP000615446"/>
    </source>
</evidence>
<proteinExistence type="predicted"/>
<keyword evidence="1" id="KW-1133">Transmembrane helix</keyword>
<comment type="caution">
    <text evidence="2">The sequence shown here is derived from an EMBL/GenBank/DDBJ whole genome shotgun (WGS) entry which is preliminary data.</text>
</comment>
<feature type="transmembrane region" description="Helical" evidence="1">
    <location>
        <begin position="21"/>
        <end position="36"/>
    </location>
</feature>
<evidence type="ECO:0000313" key="2">
    <source>
        <dbReference type="EMBL" id="GES88108.1"/>
    </source>
</evidence>
<reference evidence="2" key="1">
    <citation type="submission" date="2019-10" db="EMBL/GenBank/DDBJ databases">
        <title>Conservation and host-specific expression of non-tandemly repeated heterogenous ribosome RNA gene in arbuscular mycorrhizal fungi.</title>
        <authorList>
            <person name="Maeda T."/>
            <person name="Kobayashi Y."/>
            <person name="Nakagawa T."/>
            <person name="Ezawa T."/>
            <person name="Yamaguchi K."/>
            <person name="Bino T."/>
            <person name="Nishimoto Y."/>
            <person name="Shigenobu S."/>
            <person name="Kawaguchi M."/>
        </authorList>
    </citation>
    <scope>NUCLEOTIDE SEQUENCE</scope>
    <source>
        <strain evidence="2">HR1</strain>
    </source>
</reference>
<evidence type="ECO:0000256" key="1">
    <source>
        <dbReference type="SAM" id="Phobius"/>
    </source>
</evidence>
<feature type="transmembrane region" description="Helical" evidence="1">
    <location>
        <begin position="48"/>
        <end position="69"/>
    </location>
</feature>
<gene>
    <name evidence="2" type="ORF">RCL2_001507200</name>
</gene>
<dbReference type="AlphaFoldDB" id="A0A8H3LMN9"/>
<organism evidence="2 3">
    <name type="scientific">Rhizophagus clarus</name>
    <dbReference type="NCBI Taxonomy" id="94130"/>
    <lineage>
        <taxon>Eukaryota</taxon>
        <taxon>Fungi</taxon>
        <taxon>Fungi incertae sedis</taxon>
        <taxon>Mucoromycota</taxon>
        <taxon>Glomeromycotina</taxon>
        <taxon>Glomeromycetes</taxon>
        <taxon>Glomerales</taxon>
        <taxon>Glomeraceae</taxon>
        <taxon>Rhizophagus</taxon>
    </lineage>
</organism>
<name>A0A8H3LMN9_9GLOM</name>
<keyword evidence="1" id="KW-0812">Transmembrane</keyword>
<dbReference type="EMBL" id="BLAL01000176">
    <property type="protein sequence ID" value="GES88108.1"/>
    <property type="molecule type" value="Genomic_DNA"/>
</dbReference>
<protein>
    <submittedName>
        <fullName evidence="2">Uncharacterized protein</fullName>
    </submittedName>
</protein>
<accession>A0A8H3LMN9</accession>